<evidence type="ECO:0000256" key="1">
    <source>
        <dbReference type="ARBA" id="ARBA00022729"/>
    </source>
</evidence>
<dbReference type="EMBL" id="SOHQ01000022">
    <property type="protein sequence ID" value="TFD79556.1"/>
    <property type="molecule type" value="Genomic_DNA"/>
</dbReference>
<proteinExistence type="predicted"/>
<comment type="caution">
    <text evidence="4">The sequence shown here is derived from an EMBL/GenBank/DDBJ whole genome shotgun (WGS) entry which is preliminary data.</text>
</comment>
<dbReference type="AlphaFoldDB" id="A0A4Y8KPH3"/>
<dbReference type="CDD" id="cd01004">
    <property type="entry name" value="PBP2_MidA_like"/>
    <property type="match status" value="1"/>
</dbReference>
<dbReference type="InterPro" id="IPR001638">
    <property type="entry name" value="Solute-binding_3/MltF_N"/>
</dbReference>
<reference evidence="4 5" key="1">
    <citation type="submission" date="2019-03" db="EMBL/GenBank/DDBJ databases">
        <title>Genomics of glacier-inhabiting Cryobacterium strains.</title>
        <authorList>
            <person name="Liu Q."/>
            <person name="Xin Y.-H."/>
        </authorList>
    </citation>
    <scope>NUCLEOTIDE SEQUENCE [LARGE SCALE GENOMIC DNA]</scope>
    <source>
        <strain evidence="4 5">CGMCC 1.4292</strain>
    </source>
</reference>
<keyword evidence="5" id="KW-1185">Reference proteome</keyword>
<evidence type="ECO:0000313" key="4">
    <source>
        <dbReference type="EMBL" id="TFD79556.1"/>
    </source>
</evidence>
<protein>
    <submittedName>
        <fullName evidence="4">ABC transporter substrate-binding protein</fullName>
    </submittedName>
</protein>
<evidence type="ECO:0000313" key="5">
    <source>
        <dbReference type="Proteomes" id="UP000298218"/>
    </source>
</evidence>
<dbReference type="Proteomes" id="UP000298218">
    <property type="component" value="Unassembled WGS sequence"/>
</dbReference>
<dbReference type="SUPFAM" id="SSF53850">
    <property type="entry name" value="Periplasmic binding protein-like II"/>
    <property type="match status" value="1"/>
</dbReference>
<organism evidence="4 5">
    <name type="scientific">Cryobacterium psychrophilum</name>
    <dbReference type="NCBI Taxonomy" id="41988"/>
    <lineage>
        <taxon>Bacteria</taxon>
        <taxon>Bacillati</taxon>
        <taxon>Actinomycetota</taxon>
        <taxon>Actinomycetes</taxon>
        <taxon>Micrococcales</taxon>
        <taxon>Microbacteriaceae</taxon>
        <taxon>Cryobacterium</taxon>
    </lineage>
</organism>
<dbReference type="Pfam" id="PF00497">
    <property type="entry name" value="SBP_bac_3"/>
    <property type="match status" value="1"/>
</dbReference>
<evidence type="ECO:0000259" key="3">
    <source>
        <dbReference type="SMART" id="SM00062"/>
    </source>
</evidence>
<dbReference type="OrthoDB" id="4633994at2"/>
<sequence>MPPLNAQGGVMLSMKKRSTRKAIILGAAFAIASTVLAGCATGAGDKAADKAPSKTADSTLAAMLPADIREAGVLKVGTEAFYPPFEYLDADNTTVVGLDMALFNAIGAELGLKVKVTNMAFDGLLPALDAKRIDVVVAAMTDTTARQAKYDFVDYFLTGQGIVVPAGNPKNVKTVEDMCGLKVAALEGSTQVSLLEKFNTEECSGNPITVTALATDADAMLQVHSGRADASFSQDAVARYNAQAEGGKGKFEIGNDQPLLPVLMGPMFGKDDAELRDTVQATVEKLIANGTYQSILDEHDLGSGAVTDVTVNGGTL</sequence>
<evidence type="ECO:0000256" key="2">
    <source>
        <dbReference type="SAM" id="SignalP"/>
    </source>
</evidence>
<name>A0A4Y8KPH3_9MICO</name>
<accession>A0A4Y8KPH3</accession>
<feature type="chain" id="PRO_5038881725" evidence="2">
    <location>
        <begin position="38"/>
        <end position="316"/>
    </location>
</feature>
<keyword evidence="1 2" id="KW-0732">Signal</keyword>
<feature type="signal peptide" evidence="2">
    <location>
        <begin position="1"/>
        <end position="37"/>
    </location>
</feature>
<feature type="domain" description="Solute-binding protein family 3/N-terminal" evidence="3">
    <location>
        <begin position="73"/>
        <end position="304"/>
    </location>
</feature>
<dbReference type="PANTHER" id="PTHR35936">
    <property type="entry name" value="MEMBRANE-BOUND LYTIC MUREIN TRANSGLYCOSYLASE F"/>
    <property type="match status" value="1"/>
</dbReference>
<gene>
    <name evidence="4" type="ORF">E3T53_07580</name>
</gene>
<dbReference type="SMART" id="SM00062">
    <property type="entry name" value="PBPb"/>
    <property type="match status" value="1"/>
</dbReference>
<dbReference type="Gene3D" id="3.40.190.10">
    <property type="entry name" value="Periplasmic binding protein-like II"/>
    <property type="match status" value="2"/>
</dbReference>
<dbReference type="PANTHER" id="PTHR35936:SF17">
    <property type="entry name" value="ARGININE-BINDING EXTRACELLULAR PROTEIN ARTP"/>
    <property type="match status" value="1"/>
</dbReference>